<dbReference type="PANTHER" id="PTHR48153:SF2">
    <property type="entry name" value="UFM1-SPECIFIC PROTEASE 2"/>
    <property type="match status" value="1"/>
</dbReference>
<comment type="similarity">
    <text evidence="1">Belongs to the peptidase C78 family.</text>
</comment>
<feature type="domain" description="UFSP2 second" evidence="2">
    <location>
        <begin position="47"/>
        <end position="245"/>
    </location>
</feature>
<dbReference type="InterPro" id="IPR049387">
    <property type="entry name" value="UFSP2-like_2nd"/>
</dbReference>
<comment type="caution">
    <text evidence="3">The sequence shown here is derived from an EMBL/GenBank/DDBJ whole genome shotgun (WGS) entry which is preliminary data.</text>
</comment>
<dbReference type="Pfam" id="PF20908">
    <property type="entry name" value="UfSP2_N"/>
    <property type="match status" value="1"/>
</dbReference>
<evidence type="ECO:0000313" key="4">
    <source>
        <dbReference type="Proteomes" id="UP001516400"/>
    </source>
</evidence>
<gene>
    <name evidence="3" type="ORF">HHI36_011655</name>
</gene>
<reference evidence="3 4" key="1">
    <citation type="journal article" date="2021" name="BMC Biol.">
        <title>Horizontally acquired antibacterial genes associated with adaptive radiation of ladybird beetles.</title>
        <authorList>
            <person name="Li H.S."/>
            <person name="Tang X.F."/>
            <person name="Huang Y.H."/>
            <person name="Xu Z.Y."/>
            <person name="Chen M.L."/>
            <person name="Du X.Y."/>
            <person name="Qiu B.Y."/>
            <person name="Chen P.T."/>
            <person name="Zhang W."/>
            <person name="Slipinski A."/>
            <person name="Escalona H.E."/>
            <person name="Waterhouse R.M."/>
            <person name="Zwick A."/>
            <person name="Pang H."/>
        </authorList>
    </citation>
    <scope>NUCLEOTIDE SEQUENCE [LARGE SCALE GENOMIC DNA]</scope>
    <source>
        <strain evidence="3">SYSU2018</strain>
    </source>
</reference>
<proteinExistence type="inferred from homology"/>
<dbReference type="Proteomes" id="UP001516400">
    <property type="component" value="Unassembled WGS sequence"/>
</dbReference>
<protein>
    <recommendedName>
        <fullName evidence="2">UFSP2 second domain-containing protein</fullName>
    </recommendedName>
</protein>
<evidence type="ECO:0000256" key="1">
    <source>
        <dbReference type="ARBA" id="ARBA00008552"/>
    </source>
</evidence>
<keyword evidence="4" id="KW-1185">Reference proteome</keyword>
<evidence type="ECO:0000259" key="2">
    <source>
        <dbReference type="Pfam" id="PF20908"/>
    </source>
</evidence>
<dbReference type="PANTHER" id="PTHR48153">
    <property type="entry name" value="UFM1-SPECIFIC PROTEASE 2"/>
    <property type="match status" value="1"/>
</dbReference>
<sequence length="248" mass="28678">MLINEQLQNKPFVIVSEQEIYEHLVYIRLRGYFPLSCTAEKSSYDEAILNLRNSATTGNLVFNIPKKPIYLLGTETEIQNNLIGTSGNPSVGDLCNNSSDEDNNERKRKTNSYIEPLCILDVTIFRKVTKEFIGSNDKEHAPICIVTKKRRDTAYIPLKIDVLSLISKQTSINRLYNILVESIVKNLKAFHLTVLQNLEETNKLILPEVHHFYPKECGHFISIWMPQNVDQSRLESSRRSLHEQFYYQ</sequence>
<evidence type="ECO:0000313" key="3">
    <source>
        <dbReference type="EMBL" id="KAL3267533.1"/>
    </source>
</evidence>
<organism evidence="3 4">
    <name type="scientific">Cryptolaemus montrouzieri</name>
    <dbReference type="NCBI Taxonomy" id="559131"/>
    <lineage>
        <taxon>Eukaryota</taxon>
        <taxon>Metazoa</taxon>
        <taxon>Ecdysozoa</taxon>
        <taxon>Arthropoda</taxon>
        <taxon>Hexapoda</taxon>
        <taxon>Insecta</taxon>
        <taxon>Pterygota</taxon>
        <taxon>Neoptera</taxon>
        <taxon>Endopterygota</taxon>
        <taxon>Coleoptera</taxon>
        <taxon>Polyphaga</taxon>
        <taxon>Cucujiformia</taxon>
        <taxon>Coccinelloidea</taxon>
        <taxon>Coccinellidae</taxon>
        <taxon>Scymninae</taxon>
        <taxon>Scymnini</taxon>
        <taxon>Cryptolaemus</taxon>
    </lineage>
</organism>
<name>A0ABD2MMI6_9CUCU</name>
<accession>A0ABD2MMI6</accession>
<dbReference type="EMBL" id="JABFTP020000001">
    <property type="protein sequence ID" value="KAL3267533.1"/>
    <property type="molecule type" value="Genomic_DNA"/>
</dbReference>
<dbReference type="AlphaFoldDB" id="A0ABD2MMI6"/>